<accession>A0A2T0TEH5</accession>
<name>A0A2T0TEH5_9BACT</name>
<gene>
    <name evidence="1" type="ORF">CLV58_10338</name>
</gene>
<dbReference type="EMBL" id="PVTE01000003">
    <property type="protein sequence ID" value="PRY44069.1"/>
    <property type="molecule type" value="Genomic_DNA"/>
</dbReference>
<organism evidence="1 2">
    <name type="scientific">Spirosoma oryzae</name>
    <dbReference type="NCBI Taxonomy" id="1469603"/>
    <lineage>
        <taxon>Bacteria</taxon>
        <taxon>Pseudomonadati</taxon>
        <taxon>Bacteroidota</taxon>
        <taxon>Cytophagia</taxon>
        <taxon>Cytophagales</taxon>
        <taxon>Cytophagaceae</taxon>
        <taxon>Spirosoma</taxon>
    </lineage>
</organism>
<dbReference type="Proteomes" id="UP000238375">
    <property type="component" value="Unassembled WGS sequence"/>
</dbReference>
<evidence type="ECO:0000313" key="1">
    <source>
        <dbReference type="EMBL" id="PRY44069.1"/>
    </source>
</evidence>
<comment type="caution">
    <text evidence="1">The sequence shown here is derived from an EMBL/GenBank/DDBJ whole genome shotgun (WGS) entry which is preliminary data.</text>
</comment>
<dbReference type="AlphaFoldDB" id="A0A2T0TEH5"/>
<evidence type="ECO:0000313" key="2">
    <source>
        <dbReference type="Proteomes" id="UP000238375"/>
    </source>
</evidence>
<proteinExistence type="predicted"/>
<sequence length="63" mass="7355">MTAIFGAVIICFAGYCYALYDWFTDTRTGLYGREPFEAFYETTALVAYHAYCIRFFSRKQVPK</sequence>
<reference evidence="1 2" key="1">
    <citation type="submission" date="2018-03" db="EMBL/GenBank/DDBJ databases">
        <title>Genomic Encyclopedia of Archaeal and Bacterial Type Strains, Phase II (KMG-II): from individual species to whole genera.</title>
        <authorList>
            <person name="Goeker M."/>
        </authorList>
    </citation>
    <scope>NUCLEOTIDE SEQUENCE [LARGE SCALE GENOMIC DNA]</scope>
    <source>
        <strain evidence="1 2">DSM 28354</strain>
    </source>
</reference>
<keyword evidence="2" id="KW-1185">Reference proteome</keyword>
<protein>
    <submittedName>
        <fullName evidence="1">Uncharacterized protein</fullName>
    </submittedName>
</protein>